<dbReference type="SUPFAM" id="SSF54373">
    <property type="entry name" value="FAD-linked reductases, C-terminal domain"/>
    <property type="match status" value="1"/>
</dbReference>
<dbReference type="InterPro" id="IPR050703">
    <property type="entry name" value="Flavin_MAO"/>
</dbReference>
<evidence type="ECO:0000313" key="5">
    <source>
        <dbReference type="EMBL" id="GAX29588.1"/>
    </source>
</evidence>
<dbReference type="InterPro" id="IPR036188">
    <property type="entry name" value="FAD/NAD-bd_sf"/>
</dbReference>
<gene>
    <name evidence="5" type="ORF">FisN_24Lh046</name>
</gene>
<dbReference type="InParanoid" id="A0A1Z5KUC5"/>
<dbReference type="AlphaFoldDB" id="A0A1Z5KUC5"/>
<comment type="similarity">
    <text evidence="1">Belongs to the flavin monoamine oxidase family.</text>
</comment>
<proteinExistence type="inferred from homology"/>
<evidence type="ECO:0000256" key="3">
    <source>
        <dbReference type="ARBA" id="ARBA00048448"/>
    </source>
</evidence>
<evidence type="ECO:0000313" key="6">
    <source>
        <dbReference type="Proteomes" id="UP000198406"/>
    </source>
</evidence>
<reference evidence="5 6" key="1">
    <citation type="journal article" date="2015" name="Plant Cell">
        <title>Oil accumulation by the oleaginous diatom Fistulifera solaris as revealed by the genome and transcriptome.</title>
        <authorList>
            <person name="Tanaka T."/>
            <person name="Maeda Y."/>
            <person name="Veluchamy A."/>
            <person name="Tanaka M."/>
            <person name="Abida H."/>
            <person name="Marechal E."/>
            <person name="Bowler C."/>
            <person name="Muto M."/>
            <person name="Sunaga Y."/>
            <person name="Tanaka M."/>
            <person name="Yoshino T."/>
            <person name="Taniguchi T."/>
            <person name="Fukuda Y."/>
            <person name="Nemoto M."/>
            <person name="Matsumoto M."/>
            <person name="Wong P.S."/>
            <person name="Aburatani S."/>
            <person name="Fujibuchi W."/>
        </authorList>
    </citation>
    <scope>NUCLEOTIDE SEQUENCE [LARGE SCALE GENOMIC DNA]</scope>
    <source>
        <strain evidence="5 6">JPCC DA0580</strain>
    </source>
</reference>
<comment type="catalytic activity">
    <reaction evidence="3">
        <text>a secondary aliphatic amine + O2 + H2O = a primary amine + an aldehyde + H2O2</text>
        <dbReference type="Rhea" id="RHEA:26414"/>
        <dbReference type="ChEBI" id="CHEBI:15377"/>
        <dbReference type="ChEBI" id="CHEBI:15379"/>
        <dbReference type="ChEBI" id="CHEBI:16240"/>
        <dbReference type="ChEBI" id="CHEBI:17478"/>
        <dbReference type="ChEBI" id="CHEBI:58855"/>
        <dbReference type="ChEBI" id="CHEBI:65296"/>
        <dbReference type="EC" id="1.4.3.4"/>
    </reaction>
</comment>
<protein>
    <recommendedName>
        <fullName evidence="2">monoamine oxidase</fullName>
        <ecNumber evidence="2">1.4.3.4</ecNumber>
    </recommendedName>
</protein>
<comment type="caution">
    <text evidence="5">The sequence shown here is derived from an EMBL/GenBank/DDBJ whole genome shotgun (WGS) entry which is preliminary data.</text>
</comment>
<dbReference type="EC" id="1.4.3.4" evidence="2"/>
<dbReference type="GO" id="GO:0097621">
    <property type="term" value="F:monoamine oxidase activity"/>
    <property type="evidence" value="ECO:0007669"/>
    <property type="project" value="UniProtKB-EC"/>
</dbReference>
<keyword evidence="6" id="KW-1185">Reference proteome</keyword>
<dbReference type="SUPFAM" id="SSF51905">
    <property type="entry name" value="FAD/NAD(P)-binding domain"/>
    <property type="match status" value="1"/>
</dbReference>
<dbReference type="EMBL" id="BDSP01000292">
    <property type="protein sequence ID" value="GAX29588.1"/>
    <property type="molecule type" value="Genomic_DNA"/>
</dbReference>
<dbReference type="Pfam" id="PF01593">
    <property type="entry name" value="Amino_oxidase"/>
    <property type="match status" value="1"/>
</dbReference>
<dbReference type="PANTHER" id="PTHR43563">
    <property type="entry name" value="AMINE OXIDASE"/>
    <property type="match status" value="1"/>
</dbReference>
<name>A0A1Z5KUC5_FISSO</name>
<dbReference type="OrthoDB" id="5046242at2759"/>
<evidence type="ECO:0000256" key="2">
    <source>
        <dbReference type="ARBA" id="ARBA00012804"/>
    </source>
</evidence>
<accession>A0A1Z5KUC5</accession>
<dbReference type="Pfam" id="PF13450">
    <property type="entry name" value="NAD_binding_8"/>
    <property type="match status" value="1"/>
</dbReference>
<dbReference type="PANTHER" id="PTHR43563:SF1">
    <property type="entry name" value="AMINE OXIDASE [FLAVIN-CONTAINING] B"/>
    <property type="match status" value="1"/>
</dbReference>
<dbReference type="Proteomes" id="UP000198406">
    <property type="component" value="Unassembled WGS sequence"/>
</dbReference>
<organism evidence="5 6">
    <name type="scientific">Fistulifera solaris</name>
    <name type="common">Oleaginous diatom</name>
    <dbReference type="NCBI Taxonomy" id="1519565"/>
    <lineage>
        <taxon>Eukaryota</taxon>
        <taxon>Sar</taxon>
        <taxon>Stramenopiles</taxon>
        <taxon>Ochrophyta</taxon>
        <taxon>Bacillariophyta</taxon>
        <taxon>Bacillariophyceae</taxon>
        <taxon>Bacillariophycidae</taxon>
        <taxon>Naviculales</taxon>
        <taxon>Naviculaceae</taxon>
        <taxon>Fistulifera</taxon>
    </lineage>
</organism>
<evidence type="ECO:0000259" key="4">
    <source>
        <dbReference type="Pfam" id="PF01593"/>
    </source>
</evidence>
<evidence type="ECO:0000256" key="1">
    <source>
        <dbReference type="ARBA" id="ARBA00005995"/>
    </source>
</evidence>
<dbReference type="InterPro" id="IPR002937">
    <property type="entry name" value="Amino_oxidase"/>
</dbReference>
<keyword evidence="5" id="KW-0560">Oxidoreductase</keyword>
<dbReference type="Gene3D" id="3.50.50.60">
    <property type="entry name" value="FAD/NAD(P)-binding domain"/>
    <property type="match status" value="2"/>
</dbReference>
<sequence>MSITLKSDVIIIGAGLSGMTAAFQLLQQVNPPQVVVFEARNRIGGRIYTVEEGLDLGPTWFWSENKHVKELLSLFRIDFFEQYETGHHLFQSSVDAPVKRFASDDSYSVPSYRFTGGTVSLVNALKDQLNHDTIQFQKVVKCIQVLEEEKCVQVQLENGQQWQASHVIVTLPPHLAATTLSYDPPLPATLQNIMQSTPTWMGQAMKVALRYSQPFWRDEQLSGMAVSHTGPVQQFHDASNENVAGLFGWVTDRGTRMTTEARRQAVLRQVVQLFGPQAAVPLAYHEMNWGEEPLTNNAEGNPVVARGHPTYGHAALQVPWEGRVWWATTEASHVSGGYLDGAICIGRRVAQAVAERLKQEVDES</sequence>
<feature type="domain" description="Amine oxidase" evidence="4">
    <location>
        <begin position="110"/>
        <end position="353"/>
    </location>
</feature>